<reference evidence="11" key="1">
    <citation type="journal article" date="2018" name="MSphere">
        <title>Fusobacterium Genomics Using MinION and Illumina Sequencing Enables Genome Completion and Correction.</title>
        <authorList>
            <person name="Todd S.M."/>
            <person name="Settlage R.E."/>
            <person name="Lahmers K.K."/>
            <person name="Slade D.J."/>
        </authorList>
    </citation>
    <scope>NUCLEOTIDE SEQUENCE [LARGE SCALE GENOMIC DNA]</scope>
    <source>
        <strain evidence="11">ATCC 9817</strain>
    </source>
</reference>
<evidence type="ECO:0000256" key="5">
    <source>
        <dbReference type="ARBA" id="ARBA00022759"/>
    </source>
</evidence>
<keyword evidence="6 9" id="KW-0378">Hydrolase</keyword>
<evidence type="ECO:0000256" key="2">
    <source>
        <dbReference type="ARBA" id="ARBA00009959"/>
    </source>
</evidence>
<organism evidence="10 11">
    <name type="scientific">Fusobacterium mortiferum ATCC 9817</name>
    <dbReference type="NCBI Taxonomy" id="469616"/>
    <lineage>
        <taxon>Bacteria</taxon>
        <taxon>Fusobacteriati</taxon>
        <taxon>Fusobacteriota</taxon>
        <taxon>Fusobacteriia</taxon>
        <taxon>Fusobacteriales</taxon>
        <taxon>Fusobacteriaceae</taxon>
        <taxon>Fusobacterium</taxon>
    </lineage>
</organism>
<dbReference type="InterPro" id="IPR019199">
    <property type="entry name" value="Virulence_VapD/CRISPR_Cas2"/>
</dbReference>
<dbReference type="EMBL" id="CP028102">
    <property type="protein sequence ID" value="AVQ19765.1"/>
    <property type="molecule type" value="Genomic_DNA"/>
</dbReference>
<keyword evidence="8 9" id="KW-0051">Antiviral defense</keyword>
<dbReference type="Proteomes" id="UP000240258">
    <property type="component" value="Chromosome"/>
</dbReference>
<gene>
    <name evidence="9 10" type="primary">cas2</name>
    <name evidence="10" type="ORF">C4N19_11960</name>
</gene>
<comment type="function">
    <text evidence="9">CRISPR (clustered regularly interspaced short palindromic repeat), is an adaptive immune system that provides protection against mobile genetic elements (viruses, transposable elements and conjugative plasmids). CRISPR clusters contain sequences complementary to antecedent mobile elements and target invading nucleic acids. CRISPR clusters are transcribed and processed into CRISPR RNA (crRNA). Functions as a ssRNA-specific endoribonuclease. Involved in the integration of spacer DNA into the CRISPR cassette.</text>
</comment>
<evidence type="ECO:0000313" key="10">
    <source>
        <dbReference type="EMBL" id="AVQ19765.1"/>
    </source>
</evidence>
<comment type="cofactor">
    <cofactor evidence="1 9">
        <name>Mg(2+)</name>
        <dbReference type="ChEBI" id="CHEBI:18420"/>
    </cofactor>
</comment>
<keyword evidence="3 9" id="KW-0540">Nuclease</keyword>
<dbReference type="PANTHER" id="PTHR34405:SF3">
    <property type="entry name" value="CRISPR-ASSOCIATED ENDORIBONUCLEASE CAS2 3"/>
    <property type="match status" value="1"/>
</dbReference>
<proteinExistence type="inferred from homology"/>
<evidence type="ECO:0000256" key="7">
    <source>
        <dbReference type="ARBA" id="ARBA00022842"/>
    </source>
</evidence>
<feature type="binding site" evidence="9">
    <location>
        <position position="8"/>
    </location>
    <ligand>
        <name>Mg(2+)</name>
        <dbReference type="ChEBI" id="CHEBI:18420"/>
        <note>catalytic</note>
    </ligand>
</feature>
<evidence type="ECO:0000256" key="8">
    <source>
        <dbReference type="ARBA" id="ARBA00023118"/>
    </source>
</evidence>
<evidence type="ECO:0000256" key="4">
    <source>
        <dbReference type="ARBA" id="ARBA00022723"/>
    </source>
</evidence>
<dbReference type="Gene3D" id="3.30.70.240">
    <property type="match status" value="1"/>
</dbReference>
<evidence type="ECO:0000256" key="1">
    <source>
        <dbReference type="ARBA" id="ARBA00001946"/>
    </source>
</evidence>
<keyword evidence="5 9" id="KW-0255">Endonuclease</keyword>
<evidence type="ECO:0000256" key="6">
    <source>
        <dbReference type="ARBA" id="ARBA00022801"/>
    </source>
</evidence>
<evidence type="ECO:0000313" key="11">
    <source>
        <dbReference type="Proteomes" id="UP000240258"/>
    </source>
</evidence>
<sequence length="96" mass="11679">MKYIVSYDISVGKIRKEFSDFLKSEGFIRIQKSVFLGKINKKYMYKRFRDWIEKIDKIEDSIIVFPLCDLDFEESYFLGITFDIKDIEKFENMFIM</sequence>
<dbReference type="Pfam" id="PF09827">
    <property type="entry name" value="CRISPR_Cas2"/>
    <property type="match status" value="1"/>
</dbReference>
<keyword evidence="11" id="KW-1185">Reference proteome</keyword>
<evidence type="ECO:0000256" key="3">
    <source>
        <dbReference type="ARBA" id="ARBA00022722"/>
    </source>
</evidence>
<comment type="similarity">
    <text evidence="2 9">Belongs to the CRISPR-associated endoribonuclease Cas2 protein family.</text>
</comment>
<dbReference type="GeneID" id="62764254"/>
<accession>A0ABM6TZ77</accession>
<dbReference type="CDD" id="cd09725">
    <property type="entry name" value="Cas2_I_II_III"/>
    <property type="match status" value="1"/>
</dbReference>
<name>A0ABM6TZ77_FUSMR</name>
<dbReference type="InterPro" id="IPR021127">
    <property type="entry name" value="CRISPR_associated_Cas2"/>
</dbReference>
<keyword evidence="7 9" id="KW-0460">Magnesium</keyword>
<dbReference type="RefSeq" id="WP_005886886.1">
    <property type="nucleotide sequence ID" value="NZ_CP028102.1"/>
</dbReference>
<dbReference type="HAMAP" id="MF_01471">
    <property type="entry name" value="Cas2"/>
    <property type="match status" value="1"/>
</dbReference>
<keyword evidence="4 9" id="KW-0479">Metal-binding</keyword>
<dbReference type="GO" id="GO:0004519">
    <property type="term" value="F:endonuclease activity"/>
    <property type="evidence" value="ECO:0007669"/>
    <property type="project" value="UniProtKB-KW"/>
</dbReference>
<dbReference type="NCBIfam" id="TIGR01573">
    <property type="entry name" value="cas2"/>
    <property type="match status" value="1"/>
</dbReference>
<protein>
    <recommendedName>
        <fullName evidence="9">CRISPR-associated endoribonuclease Cas2</fullName>
        <ecNumber evidence="9">3.1.-.-</ecNumber>
    </recommendedName>
</protein>
<dbReference type="PANTHER" id="PTHR34405">
    <property type="entry name" value="CRISPR-ASSOCIATED ENDORIBONUCLEASE CAS2"/>
    <property type="match status" value="1"/>
</dbReference>
<comment type="subunit">
    <text evidence="9">Homodimer, forms a heterotetramer with a Cas1 homodimer.</text>
</comment>
<dbReference type="EC" id="3.1.-.-" evidence="9"/>
<evidence type="ECO:0000256" key="9">
    <source>
        <dbReference type="HAMAP-Rule" id="MF_01471"/>
    </source>
</evidence>
<dbReference type="SUPFAM" id="SSF143430">
    <property type="entry name" value="TTP0101/SSO1404-like"/>
    <property type="match status" value="1"/>
</dbReference>